<name>A0A8T2LKC8_ASTMX</name>
<dbReference type="EMBL" id="JAICCE010000013">
    <property type="protein sequence ID" value="KAG9269301.1"/>
    <property type="molecule type" value="Genomic_DNA"/>
</dbReference>
<evidence type="ECO:0000313" key="2">
    <source>
        <dbReference type="Proteomes" id="UP000752171"/>
    </source>
</evidence>
<dbReference type="PANTHER" id="PTHR35263:SF1">
    <property type="entry name" value="TESTIS-EXPRESSED PROTEIN 49"/>
    <property type="match status" value="1"/>
</dbReference>
<dbReference type="PANTHER" id="PTHR35263">
    <property type="entry name" value="TESTIS-EXPRESSED PROTEIN 49"/>
    <property type="match status" value="1"/>
</dbReference>
<comment type="caution">
    <text evidence="1">The sequence shown here is derived from an EMBL/GenBank/DDBJ whole genome shotgun (WGS) entry which is preliminary data.</text>
</comment>
<reference evidence="1 2" key="1">
    <citation type="submission" date="2021-07" db="EMBL/GenBank/DDBJ databases">
        <authorList>
            <person name="Imarazene B."/>
            <person name="Zahm M."/>
            <person name="Klopp C."/>
            <person name="Cabau C."/>
            <person name="Beille S."/>
            <person name="Jouanno E."/>
            <person name="Castinel A."/>
            <person name="Lluch J."/>
            <person name="Gil L."/>
            <person name="Kuchtly C."/>
            <person name="Lopez Roques C."/>
            <person name="Donnadieu C."/>
            <person name="Parrinello H."/>
            <person name="Journot L."/>
            <person name="Du K."/>
            <person name="Schartl M."/>
            <person name="Retaux S."/>
            <person name="Guiguen Y."/>
        </authorList>
    </citation>
    <scope>NUCLEOTIDE SEQUENCE [LARGE SCALE GENOMIC DNA]</scope>
    <source>
        <strain evidence="1">Pach_M1</strain>
        <tissue evidence="1">Testis</tissue>
    </source>
</reference>
<protein>
    <submittedName>
        <fullName evidence="1">Testis-expressed protein 49</fullName>
    </submittedName>
</protein>
<gene>
    <name evidence="1" type="primary">TEX49</name>
    <name evidence="1" type="ORF">AMEX_G16319</name>
</gene>
<evidence type="ECO:0000313" key="1">
    <source>
        <dbReference type="EMBL" id="KAG9269301.1"/>
    </source>
</evidence>
<accession>A0A8T2LKC8</accession>
<sequence>MAFFGITNLGYQDPFRDRTLPSALRARSSQEYSRWDRLPDLRPVSSQTRLMCTDVCSVYNQPVPISADLHHGSQKRYREMIRRVQTPRSPNQLYCVPITDNQHYGWWLITGEPKTQNSWTKVPRFPRKSSEMTKFVKEMSRTNPEFSLF</sequence>
<dbReference type="Proteomes" id="UP000752171">
    <property type="component" value="Unassembled WGS sequence"/>
</dbReference>
<proteinExistence type="predicted"/>
<dbReference type="Pfam" id="PF22593">
    <property type="entry name" value="SPMIP11"/>
    <property type="match status" value="1"/>
</dbReference>
<organism evidence="1 2">
    <name type="scientific">Astyanax mexicanus</name>
    <name type="common">Blind cave fish</name>
    <name type="synonym">Astyanax fasciatus mexicanus</name>
    <dbReference type="NCBI Taxonomy" id="7994"/>
    <lineage>
        <taxon>Eukaryota</taxon>
        <taxon>Metazoa</taxon>
        <taxon>Chordata</taxon>
        <taxon>Craniata</taxon>
        <taxon>Vertebrata</taxon>
        <taxon>Euteleostomi</taxon>
        <taxon>Actinopterygii</taxon>
        <taxon>Neopterygii</taxon>
        <taxon>Teleostei</taxon>
        <taxon>Ostariophysi</taxon>
        <taxon>Characiformes</taxon>
        <taxon>Characoidei</taxon>
        <taxon>Acestrorhamphidae</taxon>
        <taxon>Acestrorhamphinae</taxon>
        <taxon>Astyanax</taxon>
    </lineage>
</organism>
<dbReference type="InterPro" id="IPR038775">
    <property type="entry name" value="SPMIP11"/>
</dbReference>
<dbReference type="AlphaFoldDB" id="A0A8T2LKC8"/>